<dbReference type="PANTHER" id="PTHR43400:SF10">
    <property type="entry name" value="3-OXOSTEROID 1-DEHYDROGENASE"/>
    <property type="match status" value="1"/>
</dbReference>
<dbReference type="Gene3D" id="3.50.50.60">
    <property type="entry name" value="FAD/NAD(P)-binding domain"/>
    <property type="match status" value="1"/>
</dbReference>
<accession>A0A6N8JKS0</accession>
<sequence length="544" mass="58404">MELNISRRNFLAGAAASVAGAAALGMAGCAPSEPQQMSDTGAGAEGAGTRWSWEVKPEPIADDQIVETLDTDICIVGLGSAGTTSAMAAAQSGAKVVVLQKLDKVITNGWCVAAFNSKMFLDAGQTYDLADIYFKFADLSNGRDNHKVVKTFLTRSGEVVDYVIRQTPDFTPVMLGSGHTYGWYINNDMATRYDQFHKLLDAIAEKAVAAGAEIRYNTPAVQLVQDESGHVTGVIGEGPDGYVKVNAAKGVILCTGDTSDDEEMLAAYCPIMLGVQSMHGAPCNTGDGHKMALWAGASMDPAPHTMMMHFDPTWMPEGNAPYSGIPWLRVNLNGERFGNENLGYQSHVTQVRFQPEMTAFQIIDKNWDKHAPKGDYKHPNSHSRSTADPANDWADALKRGAIIEANTLEELADKCGINKENFLATVKRYNELVDAGKDEDFGVDSTFMTYNGIKEAPFYALKRMPALLCTAGGLTINEKLEVLNEAGEPLGGLYAAGNASGSYYGDDYPLFITGGSHGRAWTFGVLAARSALGLMDESVETLGA</sequence>
<dbReference type="SUPFAM" id="SSF56425">
    <property type="entry name" value="Succinate dehydrogenase/fumarate reductase flavoprotein, catalytic domain"/>
    <property type="match status" value="1"/>
</dbReference>
<keyword evidence="2" id="KW-0285">Flavoprotein</keyword>
<dbReference type="InterPro" id="IPR003953">
    <property type="entry name" value="FAD-dep_OxRdtase_2_FAD-bd"/>
</dbReference>
<evidence type="ECO:0000259" key="6">
    <source>
        <dbReference type="Pfam" id="PF00890"/>
    </source>
</evidence>
<dbReference type="AlphaFoldDB" id="A0A6N8JKS0"/>
<keyword evidence="3" id="KW-0274">FAD</keyword>
<evidence type="ECO:0000313" key="8">
    <source>
        <dbReference type="Proteomes" id="UP000463388"/>
    </source>
</evidence>
<dbReference type="GO" id="GO:0033765">
    <property type="term" value="F:steroid dehydrogenase activity, acting on the CH-CH group of donors"/>
    <property type="evidence" value="ECO:0007669"/>
    <property type="project" value="UniProtKB-ARBA"/>
</dbReference>
<dbReference type="EMBL" id="WSRR01000004">
    <property type="protein sequence ID" value="MVX60485.1"/>
    <property type="molecule type" value="Genomic_DNA"/>
</dbReference>
<proteinExistence type="predicted"/>
<dbReference type="PANTHER" id="PTHR43400">
    <property type="entry name" value="FUMARATE REDUCTASE"/>
    <property type="match status" value="1"/>
</dbReference>
<dbReference type="GO" id="GO:0008202">
    <property type="term" value="P:steroid metabolic process"/>
    <property type="evidence" value="ECO:0007669"/>
    <property type="project" value="UniProtKB-ARBA"/>
</dbReference>
<evidence type="ECO:0000256" key="2">
    <source>
        <dbReference type="ARBA" id="ARBA00022630"/>
    </source>
</evidence>
<dbReference type="InterPro" id="IPR027477">
    <property type="entry name" value="Succ_DH/fumarate_Rdtase_cat_sf"/>
</dbReference>
<dbReference type="Proteomes" id="UP000463388">
    <property type="component" value="Unassembled WGS sequence"/>
</dbReference>
<dbReference type="Pfam" id="PF00890">
    <property type="entry name" value="FAD_binding_2"/>
    <property type="match status" value="1"/>
</dbReference>
<protein>
    <submittedName>
        <fullName evidence="7">FAD-binding protein</fullName>
    </submittedName>
</protein>
<dbReference type="InterPro" id="IPR006311">
    <property type="entry name" value="TAT_signal"/>
</dbReference>
<gene>
    <name evidence="7" type="ORF">GKZ27_03285</name>
</gene>
<dbReference type="SUPFAM" id="SSF51905">
    <property type="entry name" value="FAD/NAD(P)-binding domain"/>
    <property type="match status" value="1"/>
</dbReference>
<evidence type="ECO:0000313" key="7">
    <source>
        <dbReference type="EMBL" id="MVX60485.1"/>
    </source>
</evidence>
<dbReference type="PROSITE" id="PS51318">
    <property type="entry name" value="TAT"/>
    <property type="match status" value="1"/>
</dbReference>
<comment type="caution">
    <text evidence="7">The sequence shown here is derived from an EMBL/GenBank/DDBJ whole genome shotgun (WGS) entry which is preliminary data.</text>
</comment>
<reference evidence="7 8" key="1">
    <citation type="submission" date="2019-12" db="EMBL/GenBank/DDBJ databases">
        <title>Microbes associate with the intestines of laboratory mice.</title>
        <authorList>
            <person name="Navarre W."/>
            <person name="Wong E."/>
        </authorList>
    </citation>
    <scope>NUCLEOTIDE SEQUENCE [LARGE SCALE GENOMIC DNA]</scope>
    <source>
        <strain evidence="7 8">NM66_B29</strain>
    </source>
</reference>
<dbReference type="InterPro" id="IPR036188">
    <property type="entry name" value="FAD/NAD-bd_sf"/>
</dbReference>
<feature type="region of interest" description="Disordered" evidence="5">
    <location>
        <begin position="371"/>
        <end position="390"/>
    </location>
</feature>
<evidence type="ECO:0000256" key="5">
    <source>
        <dbReference type="SAM" id="MobiDB-lite"/>
    </source>
</evidence>
<comment type="cofactor">
    <cofactor evidence="1">
        <name>FAD</name>
        <dbReference type="ChEBI" id="CHEBI:57692"/>
    </cofactor>
</comment>
<dbReference type="OrthoDB" id="3169885at2"/>
<dbReference type="InterPro" id="IPR019546">
    <property type="entry name" value="TAT_signal_bac_arc"/>
</dbReference>
<feature type="domain" description="FAD-dependent oxidoreductase 2 FAD-binding" evidence="6">
    <location>
        <begin position="72"/>
        <end position="505"/>
    </location>
</feature>
<evidence type="ECO:0000256" key="3">
    <source>
        <dbReference type="ARBA" id="ARBA00022827"/>
    </source>
</evidence>
<dbReference type="InterPro" id="IPR050315">
    <property type="entry name" value="FAD-oxidoreductase_2"/>
</dbReference>
<dbReference type="RefSeq" id="WP_160345040.1">
    <property type="nucleotide sequence ID" value="NZ_WSRR01000004.1"/>
</dbReference>
<keyword evidence="8" id="KW-1185">Reference proteome</keyword>
<evidence type="ECO:0000256" key="4">
    <source>
        <dbReference type="ARBA" id="ARBA00023002"/>
    </source>
</evidence>
<organism evidence="7 8">
    <name type="scientific">Adlercreutzia mucosicola</name>
    <dbReference type="NCBI Taxonomy" id="580026"/>
    <lineage>
        <taxon>Bacteria</taxon>
        <taxon>Bacillati</taxon>
        <taxon>Actinomycetota</taxon>
        <taxon>Coriobacteriia</taxon>
        <taxon>Eggerthellales</taxon>
        <taxon>Eggerthellaceae</taxon>
        <taxon>Adlercreutzia</taxon>
    </lineage>
</organism>
<evidence type="ECO:0000256" key="1">
    <source>
        <dbReference type="ARBA" id="ARBA00001974"/>
    </source>
</evidence>
<dbReference type="PROSITE" id="PS51257">
    <property type="entry name" value="PROKAR_LIPOPROTEIN"/>
    <property type="match status" value="1"/>
</dbReference>
<keyword evidence="4" id="KW-0560">Oxidoreductase</keyword>
<name>A0A6N8JKS0_9ACTN</name>
<dbReference type="NCBIfam" id="TIGR01409">
    <property type="entry name" value="TAT_signal_seq"/>
    <property type="match status" value="1"/>
</dbReference>
<dbReference type="Gene3D" id="3.90.700.10">
    <property type="entry name" value="Succinate dehydrogenase/fumarate reductase flavoprotein, catalytic domain"/>
    <property type="match status" value="1"/>
</dbReference>